<dbReference type="Proteomes" id="UP000507470">
    <property type="component" value="Unassembled WGS sequence"/>
</dbReference>
<feature type="region of interest" description="Disordered" evidence="2">
    <location>
        <begin position="167"/>
        <end position="228"/>
    </location>
</feature>
<dbReference type="AlphaFoldDB" id="A0A6J8CDK4"/>
<accession>A0A6J8CDK4</accession>
<evidence type="ECO:0000313" key="3">
    <source>
        <dbReference type="EMBL" id="CAC5392987.1"/>
    </source>
</evidence>
<proteinExistence type="predicted"/>
<evidence type="ECO:0000256" key="1">
    <source>
        <dbReference type="SAM" id="Coils"/>
    </source>
</evidence>
<feature type="compositionally biased region" description="Basic residues" evidence="2">
    <location>
        <begin position="219"/>
        <end position="228"/>
    </location>
</feature>
<keyword evidence="1" id="KW-0175">Coiled coil</keyword>
<feature type="coiled-coil region" evidence="1">
    <location>
        <begin position="130"/>
        <end position="157"/>
    </location>
</feature>
<sequence length="397" mass="45091">MANWETEVKEYSSGSTYCIEKSILNITPDTCIPIRDRTREEITDLPEYFLKKNSCTVPLKALNASDTVEKELGTRRCVLKGELTVPMVTDNDRIKSNGSTTALEENVNEVKVQNTQIKGQECHLDKSQMHENLISATKALQNNKSQLNDKRDEEKCTKGSTKCIFTQGSSTKEHEKKPTPIENPKALHEDQGKGSHGSMIKEDSGFKKDSEKPSPLGEKHKKRRKTRQEKKQAAVLLVKFRGELDHEKLFLKCYYGIPCSGTKKWTGGVEGLLLYKGVKKETPNGKIYECVEEKSWFAMIIRNWTEADIFSQYKCWNKFKEHSVILNEQPILYKTSDDSAIRCNGENEEMTMLTMNVTVLHTSQHPSFTYVTEVSNNSKFTQESTAYCGVVLLTCSQ</sequence>
<protein>
    <submittedName>
        <fullName evidence="3">Uncharacterized protein</fullName>
    </submittedName>
</protein>
<organism evidence="3 4">
    <name type="scientific">Mytilus coruscus</name>
    <name type="common">Sea mussel</name>
    <dbReference type="NCBI Taxonomy" id="42192"/>
    <lineage>
        <taxon>Eukaryota</taxon>
        <taxon>Metazoa</taxon>
        <taxon>Spiralia</taxon>
        <taxon>Lophotrochozoa</taxon>
        <taxon>Mollusca</taxon>
        <taxon>Bivalvia</taxon>
        <taxon>Autobranchia</taxon>
        <taxon>Pteriomorphia</taxon>
        <taxon>Mytilida</taxon>
        <taxon>Mytiloidea</taxon>
        <taxon>Mytilidae</taxon>
        <taxon>Mytilinae</taxon>
        <taxon>Mytilus</taxon>
    </lineage>
</organism>
<feature type="compositionally biased region" description="Basic and acidic residues" evidence="2">
    <location>
        <begin position="171"/>
        <end position="212"/>
    </location>
</feature>
<gene>
    <name evidence="3" type="ORF">MCOR_27882</name>
</gene>
<name>A0A6J8CDK4_MYTCO</name>
<keyword evidence="4" id="KW-1185">Reference proteome</keyword>
<reference evidence="3 4" key="1">
    <citation type="submission" date="2020-06" db="EMBL/GenBank/DDBJ databases">
        <authorList>
            <person name="Li R."/>
            <person name="Bekaert M."/>
        </authorList>
    </citation>
    <scope>NUCLEOTIDE SEQUENCE [LARGE SCALE GENOMIC DNA]</scope>
    <source>
        <strain evidence="4">wild</strain>
    </source>
</reference>
<evidence type="ECO:0000313" key="4">
    <source>
        <dbReference type="Proteomes" id="UP000507470"/>
    </source>
</evidence>
<evidence type="ECO:0000256" key="2">
    <source>
        <dbReference type="SAM" id="MobiDB-lite"/>
    </source>
</evidence>
<dbReference type="EMBL" id="CACVKT020005112">
    <property type="protein sequence ID" value="CAC5392987.1"/>
    <property type="molecule type" value="Genomic_DNA"/>
</dbReference>